<accession>B8CVM7</accession>
<dbReference type="HOGENOM" id="CLU_949620_0_0_6"/>
<dbReference type="eggNOG" id="COG1868">
    <property type="taxonomic scope" value="Bacteria"/>
</dbReference>
<evidence type="ECO:0000313" key="3">
    <source>
        <dbReference type="Proteomes" id="UP000000753"/>
    </source>
</evidence>
<dbReference type="Gene3D" id="2.30.330.10">
    <property type="entry name" value="SpoA-like"/>
    <property type="match status" value="1"/>
</dbReference>
<dbReference type="AlphaFoldDB" id="B8CVM7"/>
<gene>
    <name evidence="2" type="ordered locus">swp_5088</name>
</gene>
<keyword evidence="3" id="KW-1185">Reference proteome</keyword>
<name>B8CVM7_SHEPW</name>
<evidence type="ECO:0000313" key="2">
    <source>
        <dbReference type="EMBL" id="ACJ31703.1"/>
    </source>
</evidence>
<proteinExistence type="predicted"/>
<dbReference type="InterPro" id="IPR036429">
    <property type="entry name" value="SpoA-like_sf"/>
</dbReference>
<dbReference type="SUPFAM" id="SSF101801">
    <property type="entry name" value="Surface presentation of antigens (SPOA)"/>
    <property type="match status" value="1"/>
</dbReference>
<dbReference type="InterPro" id="IPR001543">
    <property type="entry name" value="FliN-like_C"/>
</dbReference>
<organism evidence="2 3">
    <name type="scientific">Shewanella piezotolerans (strain WP3 / JCM 13877)</name>
    <dbReference type="NCBI Taxonomy" id="225849"/>
    <lineage>
        <taxon>Bacteria</taxon>
        <taxon>Pseudomonadati</taxon>
        <taxon>Pseudomonadota</taxon>
        <taxon>Gammaproteobacteria</taxon>
        <taxon>Alteromonadales</taxon>
        <taxon>Shewanellaceae</taxon>
        <taxon>Shewanella</taxon>
    </lineage>
</organism>
<reference evidence="2 3" key="1">
    <citation type="journal article" date="2008" name="PLoS ONE">
        <title>Environmental adaptation: genomic analysis of the piezotolerant and psychrotolerant deep-sea iron reducing bacterium Shewanella piezotolerans WP3.</title>
        <authorList>
            <person name="Wang F."/>
            <person name="Wang J."/>
            <person name="Jian H."/>
            <person name="Zhang B."/>
            <person name="Li S."/>
            <person name="Wang F."/>
            <person name="Zeng X."/>
            <person name="Gao L."/>
            <person name="Bartlett D.H."/>
            <person name="Yu J."/>
            <person name="Hu S."/>
            <person name="Xiao X."/>
        </authorList>
    </citation>
    <scope>NUCLEOTIDE SEQUENCE [LARGE SCALE GENOMIC DNA]</scope>
    <source>
        <strain evidence="3">WP3 / JCM 13877</strain>
    </source>
</reference>
<sequence>MSVGYLAVFFVTRFIMKTTAKAKLVKQSNNVEVRPVALLKEKLARSRLLIQLTHCQRPMMDAVNELLNPIIRQGHHALSQVVMSAKSDAITPELHHAWFLLSYQRIELGWWKIDKCTLDQLASGYYGSFTSAAKSPLRAPSQSEFRLVKRLMLAAINTLPVADIDTDELELELITNTTPIKAPVCCELNFPIAHIGPGIRFYMAEYLLGLMAEQPSQYQADPDLNDKLAKSLKQLPFRVMLELGQQSIPVTGLQQLKVGDILPMNLHSRCPVTVGKRPIFYATVHAHEGQMVAKLTQEAFQTEEQSNG</sequence>
<dbReference type="Pfam" id="PF01052">
    <property type="entry name" value="FliMN_C"/>
    <property type="match status" value="1"/>
</dbReference>
<feature type="domain" description="Flagellar motor switch protein FliN-like C-terminal" evidence="1">
    <location>
        <begin position="231"/>
        <end position="297"/>
    </location>
</feature>
<evidence type="ECO:0000259" key="1">
    <source>
        <dbReference type="Pfam" id="PF01052"/>
    </source>
</evidence>
<dbReference type="KEGG" id="swp:swp_5088"/>
<protein>
    <recommendedName>
        <fullName evidence="1">Flagellar motor switch protein FliN-like C-terminal domain-containing protein</fullName>
    </recommendedName>
</protein>
<dbReference type="STRING" id="225849.swp_5088"/>
<dbReference type="EMBL" id="CP000472">
    <property type="protein sequence ID" value="ACJ31703.1"/>
    <property type="molecule type" value="Genomic_DNA"/>
</dbReference>
<dbReference type="Proteomes" id="UP000000753">
    <property type="component" value="Chromosome"/>
</dbReference>